<name>A0A165V6K5_9AGAM</name>
<dbReference type="STRING" id="1314782.A0A165V6K5"/>
<dbReference type="OrthoDB" id="2447803at2759"/>
<evidence type="ECO:0008006" key="3">
    <source>
        <dbReference type="Google" id="ProtNLM"/>
    </source>
</evidence>
<reference evidence="1 2" key="1">
    <citation type="journal article" date="2016" name="Mol. Biol. Evol.">
        <title>Comparative Genomics of Early-Diverging Mushroom-Forming Fungi Provides Insights into the Origins of Lignocellulose Decay Capabilities.</title>
        <authorList>
            <person name="Nagy L.G."/>
            <person name="Riley R."/>
            <person name="Tritt A."/>
            <person name="Adam C."/>
            <person name="Daum C."/>
            <person name="Floudas D."/>
            <person name="Sun H."/>
            <person name="Yadav J.S."/>
            <person name="Pangilinan J."/>
            <person name="Larsson K.H."/>
            <person name="Matsuura K."/>
            <person name="Barry K."/>
            <person name="Labutti K."/>
            <person name="Kuo R."/>
            <person name="Ohm R.A."/>
            <person name="Bhattacharya S.S."/>
            <person name="Shirouzu T."/>
            <person name="Yoshinaga Y."/>
            <person name="Martin F.M."/>
            <person name="Grigoriev I.V."/>
            <person name="Hibbett D.S."/>
        </authorList>
    </citation>
    <scope>NUCLEOTIDE SEQUENCE [LARGE SCALE GENOMIC DNA]</scope>
    <source>
        <strain evidence="1 2">HHB14362 ss-1</strain>
    </source>
</reference>
<accession>A0A165V6K5</accession>
<dbReference type="EMBL" id="KV425554">
    <property type="protein sequence ID" value="KZT29230.1"/>
    <property type="molecule type" value="Genomic_DNA"/>
</dbReference>
<keyword evidence="2" id="KW-1185">Reference proteome</keyword>
<evidence type="ECO:0000313" key="2">
    <source>
        <dbReference type="Proteomes" id="UP000076761"/>
    </source>
</evidence>
<dbReference type="AlphaFoldDB" id="A0A165V6K5"/>
<proteinExistence type="predicted"/>
<protein>
    <recommendedName>
        <fullName evidence="3">F-box domain-containing protein</fullName>
    </recommendedName>
</protein>
<dbReference type="InParanoid" id="A0A165V6K5"/>
<organism evidence="1 2">
    <name type="scientific">Neolentinus lepideus HHB14362 ss-1</name>
    <dbReference type="NCBI Taxonomy" id="1314782"/>
    <lineage>
        <taxon>Eukaryota</taxon>
        <taxon>Fungi</taxon>
        <taxon>Dikarya</taxon>
        <taxon>Basidiomycota</taxon>
        <taxon>Agaricomycotina</taxon>
        <taxon>Agaricomycetes</taxon>
        <taxon>Gloeophyllales</taxon>
        <taxon>Gloeophyllaceae</taxon>
        <taxon>Neolentinus</taxon>
    </lineage>
</organism>
<gene>
    <name evidence="1" type="ORF">NEOLEDRAFT_1127903</name>
</gene>
<sequence>MSTIIRSGYALDVSTTSLSEVADIIRYLDQPLKQLKVTTRALQSPTEMRNCLRTVSDRCSQLESLRLTIKRQGQAEEMSWFDLSPILLCSRIKKLEIKHPCVLPIVDDDIFTMLSSWENIEQLSLNAEPTDHSGQMPGLTLRSLAYVAQMGPNVREARFCLDLASSLPVSLSYSWSSLSILHLGTSIVNAQTDVDLLNIAEFVNEVFPTAQLLTARREHYHVELEELLDLVRGRAATA</sequence>
<evidence type="ECO:0000313" key="1">
    <source>
        <dbReference type="EMBL" id="KZT29230.1"/>
    </source>
</evidence>
<dbReference type="Gene3D" id="3.80.10.10">
    <property type="entry name" value="Ribonuclease Inhibitor"/>
    <property type="match status" value="1"/>
</dbReference>
<dbReference type="InterPro" id="IPR032675">
    <property type="entry name" value="LRR_dom_sf"/>
</dbReference>
<dbReference type="Proteomes" id="UP000076761">
    <property type="component" value="Unassembled WGS sequence"/>
</dbReference>